<organism evidence="1 2">
    <name type="scientific">Corallococcus exercitus</name>
    <dbReference type="NCBI Taxonomy" id="2316736"/>
    <lineage>
        <taxon>Bacteria</taxon>
        <taxon>Pseudomonadati</taxon>
        <taxon>Myxococcota</taxon>
        <taxon>Myxococcia</taxon>
        <taxon>Myxococcales</taxon>
        <taxon>Cystobacterineae</taxon>
        <taxon>Myxococcaceae</taxon>
        <taxon>Corallococcus</taxon>
    </lineage>
</organism>
<reference evidence="1 2" key="1">
    <citation type="submission" date="2020-05" db="EMBL/GenBank/DDBJ databases">
        <authorList>
            <person name="Whitworth D."/>
        </authorList>
    </citation>
    <scope>NUCLEOTIDE SEQUENCE [LARGE SCALE GENOMIC DNA]</scope>
    <source>
        <strain evidence="1 2">CA046A</strain>
    </source>
</reference>
<comment type="caution">
    <text evidence="1">The sequence shown here is derived from an EMBL/GenBank/DDBJ whole genome shotgun (WGS) entry which is preliminary data.</text>
</comment>
<name>A0A7Y4NI59_9BACT</name>
<accession>A0A7Y4NI59</accession>
<protein>
    <submittedName>
        <fullName evidence="1">Uncharacterized protein</fullName>
    </submittedName>
</protein>
<feature type="non-terminal residue" evidence="1">
    <location>
        <position position="142"/>
    </location>
</feature>
<gene>
    <name evidence="1" type="ORF">HNS30_40935</name>
</gene>
<evidence type="ECO:0000313" key="2">
    <source>
        <dbReference type="Proteomes" id="UP000528460"/>
    </source>
</evidence>
<evidence type="ECO:0000313" key="1">
    <source>
        <dbReference type="EMBL" id="NOK15383.1"/>
    </source>
</evidence>
<dbReference type="Proteomes" id="UP000528460">
    <property type="component" value="Unassembled WGS sequence"/>
</dbReference>
<sequence length="142" mass="15086">EWRRARDEVARTARPDLLARVVLLECAVRVASLAQVGCPDFEPLRSGADAAERAYAQYLEGRAVEAGAGGADLLPPAQRAVQAGGSAALAGVDDPLARLVAAAVLYARGDASPEVARRAIEAASERGWRRPLMAWLLRSVEQ</sequence>
<dbReference type="RefSeq" id="WP_216623589.1">
    <property type="nucleotide sequence ID" value="NZ_JABFJW010000825.1"/>
</dbReference>
<dbReference type="AlphaFoldDB" id="A0A7Y4NI59"/>
<dbReference type="EMBL" id="JABFJW010000825">
    <property type="protein sequence ID" value="NOK15383.1"/>
    <property type="molecule type" value="Genomic_DNA"/>
</dbReference>
<feature type="non-terminal residue" evidence="1">
    <location>
        <position position="1"/>
    </location>
</feature>
<proteinExistence type="predicted"/>